<dbReference type="Proteomes" id="UP000327013">
    <property type="component" value="Chromosome 1"/>
</dbReference>
<protein>
    <recommendedName>
        <fullName evidence="7">DUF4378 domain-containing protein</fullName>
    </recommendedName>
</protein>
<name>A0A5N6QC79_9ROSI</name>
<dbReference type="InterPro" id="IPR022212">
    <property type="entry name" value="DUF3741"/>
</dbReference>
<feature type="compositionally biased region" description="Polar residues" evidence="1">
    <location>
        <begin position="174"/>
        <end position="183"/>
    </location>
</feature>
<sequence>MESREQMPSVIARLMGLDELPPQQPVQKQQRVLSDYYLQRVASIGVREKRSSHERPSFRMSIEEQKELSYIFRVLDKLNRYKHHNLSVEDGKLSSTSSEEKMAFIRQNFLDSKCISGDRKLQNQKELQDAMDITDSKKDLFPKYFQEPDSLFTKDSQDWKGVPPDPQSGHGTVLKSSCTSYSRNTDKRRNLGRTTVQGNVKLLQKPENGLVGNSYRELGLDNICEFSRSRLESNREHPHKKIVILKPNHDKADNDARCFSSSSSYKGPFLSDRKLKDVPAPENRKLHIEVKERKNSAYDIEPTRQWPGVSSEISGEVANRTRHGTIRIPKKVLRSGFRVDGTFVKESEMMMPSNFYYLKNQCKSFYFSHGSYVTREAKKQISEQGKMNNKFQKDGFAGQASTLGKLLTMPDDENGTKNVNYKPNKYGLSNQTGPNGGHVNSGNHLGIISKDGLKNGSVRNLPRSRFLPAFSSESTRIGTRYEGLQSDLYLCLKESVNLAQHRSRNQNLNQKYGLEHRNLFSYKKSHSFSCLNLESNHTVEKMCVVLDKVKNKFEKGLSNQDFVGPQSLSSNVSYSGQETNHNVQDTRVVEAKLKNKLGNMSEQNALHPKPSVFGVASVSMATDVTDAESNIVGRPSGNSKEEQFEPAPCIIETNSDSSHASDTLIQQEISVGFCEEGSVFSQCSHTGQESISSLEEAYHPSPVSVLEPPYKEDSEFLESVSSDICDFSETHSEGHEIIVSSDEDSREGSVDNPEENKDLMRLFRIEEGRDFSYLIDVITEAGFHGRILDMNFGTWHSPECPISLSIFETLEKKCGEQASWKRSERRLLFDRINSGLMEMLQPYMGIPKWAKPASKIFNPRLSQDMIEEELWRLLVSQEQEMSKDPTVKALEKELGSLDLGEDMDLIGREIERLLIDELAAEVVSMDTF</sequence>
<evidence type="ECO:0000259" key="4">
    <source>
        <dbReference type="Pfam" id="PF14383"/>
    </source>
</evidence>
<accession>A0A5N6QC79</accession>
<feature type="domain" description="DUF3741" evidence="2">
    <location>
        <begin position="106"/>
        <end position="150"/>
    </location>
</feature>
<dbReference type="InterPro" id="IPR025486">
    <property type="entry name" value="DUF4378"/>
</dbReference>
<proteinExistence type="predicted"/>
<keyword evidence="6" id="KW-1185">Reference proteome</keyword>
<dbReference type="OrthoDB" id="1584003at2759"/>
<reference evidence="5 6" key="1">
    <citation type="submission" date="2019-06" db="EMBL/GenBank/DDBJ databases">
        <title>A chromosomal-level reference genome of Carpinus fangiana (Coryloideae, Betulaceae).</title>
        <authorList>
            <person name="Yang X."/>
            <person name="Wang Z."/>
            <person name="Zhang L."/>
            <person name="Hao G."/>
            <person name="Liu J."/>
            <person name="Yang Y."/>
        </authorList>
    </citation>
    <scope>NUCLEOTIDE SEQUENCE [LARGE SCALE GENOMIC DNA]</scope>
    <source>
        <strain evidence="5">Cfa_2016G</strain>
        <tissue evidence="5">Leaf</tissue>
    </source>
</reference>
<dbReference type="InterPro" id="IPR032795">
    <property type="entry name" value="DUF3741-assoc"/>
</dbReference>
<dbReference type="Pfam" id="PF14309">
    <property type="entry name" value="DUF4378"/>
    <property type="match status" value="1"/>
</dbReference>
<evidence type="ECO:0000259" key="2">
    <source>
        <dbReference type="Pfam" id="PF12552"/>
    </source>
</evidence>
<dbReference type="EMBL" id="CM017321">
    <property type="protein sequence ID" value="KAE7996855.1"/>
    <property type="molecule type" value="Genomic_DNA"/>
</dbReference>
<feature type="region of interest" description="Disordered" evidence="1">
    <location>
        <begin position="155"/>
        <end position="194"/>
    </location>
</feature>
<dbReference type="EMBL" id="CM017321">
    <property type="protein sequence ID" value="KAE7996856.1"/>
    <property type="molecule type" value="Genomic_DNA"/>
</dbReference>
<dbReference type="AlphaFoldDB" id="A0A5N6QC79"/>
<evidence type="ECO:0008006" key="7">
    <source>
        <dbReference type="Google" id="ProtNLM"/>
    </source>
</evidence>
<feature type="domain" description="DUF4378" evidence="3">
    <location>
        <begin position="770"/>
        <end position="921"/>
    </location>
</feature>
<dbReference type="EMBL" id="CM017321">
    <property type="protein sequence ID" value="KAE7996857.1"/>
    <property type="molecule type" value="Genomic_DNA"/>
</dbReference>
<dbReference type="PANTHER" id="PTHR46836:SF7">
    <property type="entry name" value="PHOSPHATIDYLINOSITOL N-ACETYGLUCOSAMINLYTRANSFERASE SUBUNIT P-LIKE PROTEIN"/>
    <property type="match status" value="1"/>
</dbReference>
<evidence type="ECO:0000256" key="1">
    <source>
        <dbReference type="SAM" id="MobiDB-lite"/>
    </source>
</evidence>
<dbReference type="Pfam" id="PF12552">
    <property type="entry name" value="DUF3741"/>
    <property type="match status" value="1"/>
</dbReference>
<dbReference type="Pfam" id="PF14383">
    <property type="entry name" value="VARLMGL"/>
    <property type="match status" value="1"/>
</dbReference>
<feature type="domain" description="DUF3741" evidence="4">
    <location>
        <begin position="7"/>
        <end position="24"/>
    </location>
</feature>
<evidence type="ECO:0000313" key="6">
    <source>
        <dbReference type="Proteomes" id="UP000327013"/>
    </source>
</evidence>
<dbReference type="PANTHER" id="PTHR46836">
    <property type="entry name" value="AFADIN"/>
    <property type="match status" value="1"/>
</dbReference>
<organism evidence="5 6">
    <name type="scientific">Carpinus fangiana</name>
    <dbReference type="NCBI Taxonomy" id="176857"/>
    <lineage>
        <taxon>Eukaryota</taxon>
        <taxon>Viridiplantae</taxon>
        <taxon>Streptophyta</taxon>
        <taxon>Embryophyta</taxon>
        <taxon>Tracheophyta</taxon>
        <taxon>Spermatophyta</taxon>
        <taxon>Magnoliopsida</taxon>
        <taxon>eudicotyledons</taxon>
        <taxon>Gunneridae</taxon>
        <taxon>Pentapetalae</taxon>
        <taxon>rosids</taxon>
        <taxon>fabids</taxon>
        <taxon>Fagales</taxon>
        <taxon>Betulaceae</taxon>
        <taxon>Carpinus</taxon>
    </lineage>
</organism>
<evidence type="ECO:0000259" key="3">
    <source>
        <dbReference type="Pfam" id="PF14309"/>
    </source>
</evidence>
<gene>
    <name evidence="5" type="ORF">FH972_001544</name>
</gene>
<evidence type="ECO:0000313" key="5">
    <source>
        <dbReference type="EMBL" id="KAE7996856.1"/>
    </source>
</evidence>